<dbReference type="EMBL" id="BMGK01000003">
    <property type="protein sequence ID" value="GGD87913.1"/>
    <property type="molecule type" value="Genomic_DNA"/>
</dbReference>
<proteinExistence type="predicted"/>
<dbReference type="InterPro" id="IPR008969">
    <property type="entry name" value="CarboxyPept-like_regulatory"/>
</dbReference>
<name>A0A8J2V8R1_9FLAO</name>
<reference evidence="1" key="1">
    <citation type="journal article" date="2014" name="Int. J. Syst. Evol. Microbiol.">
        <title>Complete genome sequence of Corynebacterium casei LMG S-19264T (=DSM 44701T), isolated from a smear-ripened cheese.</title>
        <authorList>
            <consortium name="US DOE Joint Genome Institute (JGI-PGF)"/>
            <person name="Walter F."/>
            <person name="Albersmeier A."/>
            <person name="Kalinowski J."/>
            <person name="Ruckert C."/>
        </authorList>
    </citation>
    <scope>NUCLEOTIDE SEQUENCE</scope>
    <source>
        <strain evidence="1">CGMCC 1.12924</strain>
    </source>
</reference>
<protein>
    <recommendedName>
        <fullName evidence="3">CarboxypepD_reg-like domain-containing protein</fullName>
    </recommendedName>
</protein>
<evidence type="ECO:0000313" key="1">
    <source>
        <dbReference type="EMBL" id="GGD87913.1"/>
    </source>
</evidence>
<evidence type="ECO:0000313" key="2">
    <source>
        <dbReference type="Proteomes" id="UP000652231"/>
    </source>
</evidence>
<dbReference type="SUPFAM" id="SSF49464">
    <property type="entry name" value="Carboxypeptidase regulatory domain-like"/>
    <property type="match status" value="1"/>
</dbReference>
<comment type="caution">
    <text evidence="1">The sequence shown here is derived from an EMBL/GenBank/DDBJ whole genome shotgun (WGS) entry which is preliminary data.</text>
</comment>
<sequence length="272" mass="31040">MQKLLLVFLFVIPFVTFSQEIDRVLVQGKITAPPGEDLEGISIYNTSSQKGTISDAEGVFQIKVGLNDRVLFSALQFQKFTVIVDEGVLETQQMKIYVNPAVMQLDEVIVRPHDLTGNIHVDVSRIKTTDLALDLNLSWESMEFDYEFSADQSSAVENSALQEVQPAGLNILYPFALLADLLFKSDAKAERKGRMTTLEEMKLKDGSTIAIKQRFSERYFTETLKIKKTDIDNFLYFVNENGFTTELLREHNELKLMDFLEKQQKIYLSQSK</sequence>
<dbReference type="Proteomes" id="UP000652231">
    <property type="component" value="Unassembled WGS sequence"/>
</dbReference>
<dbReference type="AlphaFoldDB" id="A0A8J2V8R1"/>
<reference evidence="1" key="2">
    <citation type="submission" date="2020-09" db="EMBL/GenBank/DDBJ databases">
        <authorList>
            <person name="Sun Q."/>
            <person name="Zhou Y."/>
        </authorList>
    </citation>
    <scope>NUCLEOTIDE SEQUENCE</scope>
    <source>
        <strain evidence="1">CGMCC 1.12924</strain>
    </source>
</reference>
<organism evidence="1 2">
    <name type="scientific">Planktosalinus lacus</name>
    <dbReference type="NCBI Taxonomy" id="1526573"/>
    <lineage>
        <taxon>Bacteria</taxon>
        <taxon>Pseudomonadati</taxon>
        <taxon>Bacteroidota</taxon>
        <taxon>Flavobacteriia</taxon>
        <taxon>Flavobacteriales</taxon>
        <taxon>Flavobacteriaceae</taxon>
        <taxon>Planktosalinus</taxon>
    </lineage>
</organism>
<gene>
    <name evidence="1" type="ORF">GCM10011312_09900</name>
</gene>
<evidence type="ECO:0008006" key="3">
    <source>
        <dbReference type="Google" id="ProtNLM"/>
    </source>
</evidence>
<accession>A0A8J2V8R1</accession>
<keyword evidence="2" id="KW-1185">Reference proteome</keyword>
<dbReference type="Pfam" id="PF13715">
    <property type="entry name" value="CarbopepD_reg_2"/>
    <property type="match status" value="1"/>
</dbReference>
<dbReference type="RefSeq" id="WP_188440098.1">
    <property type="nucleotide sequence ID" value="NZ_BMGK01000003.1"/>
</dbReference>